<comment type="caution">
    <text evidence="1">The sequence shown here is derived from an EMBL/GenBank/DDBJ whole genome shotgun (WGS) entry which is preliminary data.</text>
</comment>
<dbReference type="EMBL" id="LGUF01000007">
    <property type="protein sequence ID" value="KON86045.1"/>
    <property type="molecule type" value="Genomic_DNA"/>
</dbReference>
<dbReference type="Pfam" id="PF10604">
    <property type="entry name" value="Polyketide_cyc2"/>
    <property type="match status" value="1"/>
</dbReference>
<name>A0A0M0G825_SPOGL</name>
<reference evidence="2" key="1">
    <citation type="submission" date="2015-07" db="EMBL/GenBank/DDBJ databases">
        <title>Fjat-10036 dsm4.</title>
        <authorList>
            <person name="Liu B."/>
            <person name="Wang J."/>
            <person name="Zhu Y."/>
            <person name="Liu G."/>
            <person name="Chen Q."/>
            <person name="Chen Z."/>
            <person name="Lan J."/>
            <person name="Che J."/>
            <person name="Ge C."/>
            <person name="Shi H."/>
            <person name="Pan Z."/>
            <person name="Liu X."/>
        </authorList>
    </citation>
    <scope>NUCLEOTIDE SEQUENCE [LARGE SCALE GENOMIC DNA]</scope>
    <source>
        <strain evidence="2">DSM 4</strain>
    </source>
</reference>
<dbReference type="InterPro" id="IPR023393">
    <property type="entry name" value="START-like_dom_sf"/>
</dbReference>
<protein>
    <recommendedName>
        <fullName evidence="3">Polyketide cyclase / dehydrase and lipid transport</fullName>
    </recommendedName>
</protein>
<dbReference type="STRING" id="1459.AF332_03915"/>
<dbReference type="AlphaFoldDB" id="A0A0M0G825"/>
<dbReference type="OrthoDB" id="1903764at2"/>
<gene>
    <name evidence="1" type="ORF">AF332_03915</name>
</gene>
<dbReference type="SUPFAM" id="SSF55961">
    <property type="entry name" value="Bet v1-like"/>
    <property type="match status" value="1"/>
</dbReference>
<dbReference type="InterPro" id="IPR019587">
    <property type="entry name" value="Polyketide_cyclase/dehydratase"/>
</dbReference>
<dbReference type="Proteomes" id="UP000037109">
    <property type="component" value="Unassembled WGS sequence"/>
</dbReference>
<evidence type="ECO:0008006" key="3">
    <source>
        <dbReference type="Google" id="ProtNLM"/>
    </source>
</evidence>
<proteinExistence type="predicted"/>
<dbReference type="Gene3D" id="3.30.530.20">
    <property type="match status" value="1"/>
</dbReference>
<keyword evidence="2" id="KW-1185">Reference proteome</keyword>
<dbReference type="PATRIC" id="fig|1459.3.peg.805"/>
<sequence length="144" mass="16856">MADFRSSEIINKPVHEVFDYMIKMENVHELMPFVVKVEKQTEGEIGKGTKFIETRMVRGKKINADIEIIDFEQNRTYTTRSNANGLITEYKYDFHEIEEGTQVEMEANVKTIGLVAKLTKRFIVNIVKREDGSQLQYLKEMMEK</sequence>
<evidence type="ECO:0000313" key="2">
    <source>
        <dbReference type="Proteomes" id="UP000037109"/>
    </source>
</evidence>
<accession>A0A0M0G825</accession>
<organism evidence="1 2">
    <name type="scientific">Sporosarcina globispora</name>
    <name type="common">Bacillus globisporus</name>
    <dbReference type="NCBI Taxonomy" id="1459"/>
    <lineage>
        <taxon>Bacteria</taxon>
        <taxon>Bacillati</taxon>
        <taxon>Bacillota</taxon>
        <taxon>Bacilli</taxon>
        <taxon>Bacillales</taxon>
        <taxon>Caryophanaceae</taxon>
        <taxon>Sporosarcina</taxon>
    </lineage>
</organism>
<evidence type="ECO:0000313" key="1">
    <source>
        <dbReference type="EMBL" id="KON86045.1"/>
    </source>
</evidence>
<dbReference type="RefSeq" id="WP_053433405.1">
    <property type="nucleotide sequence ID" value="NZ_LGUF01000007.1"/>
</dbReference>